<dbReference type="Proteomes" id="UP000248329">
    <property type="component" value="Unassembled WGS sequence"/>
</dbReference>
<accession>A0AC61L670</accession>
<proteinExistence type="predicted"/>
<name>A0AC61L670_9EURY</name>
<evidence type="ECO:0000313" key="1">
    <source>
        <dbReference type="EMBL" id="PXF61850.1"/>
    </source>
</evidence>
<gene>
    <name evidence="1" type="ORF">C4B59_01060</name>
</gene>
<reference evidence="1" key="1">
    <citation type="submission" date="2018-01" db="EMBL/GenBank/DDBJ databases">
        <authorList>
            <person name="Krukenberg V."/>
        </authorList>
    </citation>
    <scope>NUCLEOTIDE SEQUENCE</scope>
    <source>
        <strain evidence="1">E20ANME2</strain>
    </source>
</reference>
<dbReference type="EMBL" id="PQXF01000002">
    <property type="protein sequence ID" value="PXF61850.1"/>
    <property type="molecule type" value="Genomic_DNA"/>
</dbReference>
<protein>
    <submittedName>
        <fullName evidence="1">Uncharacterized protein</fullName>
    </submittedName>
</protein>
<evidence type="ECO:0000313" key="2">
    <source>
        <dbReference type="Proteomes" id="UP000248329"/>
    </source>
</evidence>
<sequence>MDFNRIERILNDELKDESMREPINDIVMKVLKWEVGKAEQKKPHGARDDFPKIIDKVVDKYAD</sequence>
<comment type="caution">
    <text evidence="1">The sequence shown here is derived from an EMBL/GenBank/DDBJ whole genome shotgun (WGS) entry which is preliminary data.</text>
</comment>
<organism evidence="1 2">
    <name type="scientific">Candidatus Methanogaster sp</name>
    <dbReference type="NCBI Taxonomy" id="3386292"/>
    <lineage>
        <taxon>Archaea</taxon>
        <taxon>Methanobacteriati</taxon>
        <taxon>Methanobacteriota</taxon>
        <taxon>Stenosarchaea group</taxon>
        <taxon>Methanomicrobia</taxon>
        <taxon>Methanosarcinales</taxon>
        <taxon>ANME-2 cluster</taxon>
        <taxon>Candidatus Methanogasteraceae</taxon>
        <taxon>Candidatus Methanogaster</taxon>
    </lineage>
</organism>